<dbReference type="KEGG" id="gme:Gmet_0281"/>
<accession>Q39YZ8</accession>
<organism evidence="2 3">
    <name type="scientific">Geobacter metallireducens (strain ATCC 53774 / DSM 7210 / GS-15)</name>
    <dbReference type="NCBI Taxonomy" id="269799"/>
    <lineage>
        <taxon>Bacteria</taxon>
        <taxon>Pseudomonadati</taxon>
        <taxon>Thermodesulfobacteriota</taxon>
        <taxon>Desulfuromonadia</taxon>
        <taxon>Geobacterales</taxon>
        <taxon>Geobacteraceae</taxon>
        <taxon>Geobacter</taxon>
    </lineage>
</organism>
<sequence length="262" mass="28943">MPVAQYAIGPPTRPKNIRHDNGFLDSFARRKPTAKDYEEYARWISRLEGVEAIQGVPFVPHNNLPDALAAYRHFLRGNGKDHLFSYERFVSSDPSGAVILSSAVLDARQGAELLYGEYFKGQSPVLFQMSGSAIPVGSIRYPSFPYPKTENWQKAIGAHVIWLSADVDVEIANGVHSFVMQMTLHAEDRYNFNPGAADIASGIPDSANGIFEVTGLAHQYMNTSTINRRVEWVGLGSPQGISPKRRSTDFTREKACGQSAHS</sequence>
<evidence type="ECO:0000313" key="3">
    <source>
        <dbReference type="Proteomes" id="UP000007073"/>
    </source>
</evidence>
<dbReference type="RefSeq" id="WP_004513598.1">
    <property type="nucleotide sequence ID" value="NC_007517.1"/>
</dbReference>
<dbReference type="EMBL" id="CP000148">
    <property type="protein sequence ID" value="ABB30526.1"/>
    <property type="molecule type" value="Genomic_DNA"/>
</dbReference>
<dbReference type="HOGENOM" id="CLU_072562_0_0_7"/>
<proteinExistence type="predicted"/>
<feature type="region of interest" description="Disordered" evidence="1">
    <location>
        <begin position="237"/>
        <end position="262"/>
    </location>
</feature>
<dbReference type="eggNOG" id="ENOG502ZSRH">
    <property type="taxonomic scope" value="Bacteria"/>
</dbReference>
<dbReference type="AlphaFoldDB" id="Q39YZ8"/>
<evidence type="ECO:0000313" key="2">
    <source>
        <dbReference type="EMBL" id="ABB30526.1"/>
    </source>
</evidence>
<reference evidence="2 3" key="2">
    <citation type="journal article" date="2009" name="BMC Microbiol.">
        <title>The genome sequence of Geobacter metallireducens: features of metabolism, physiology and regulation common and dissimilar to Geobacter sulfurreducens.</title>
        <authorList>
            <person name="Aklujkar M."/>
            <person name="Krushkal J."/>
            <person name="DiBartolo G."/>
            <person name="Lapidus A."/>
            <person name="Land M.L."/>
            <person name="Lovley D.R."/>
        </authorList>
    </citation>
    <scope>NUCLEOTIDE SEQUENCE [LARGE SCALE GENOMIC DNA]</scope>
    <source>
        <strain evidence="3">ATCC 53774 / DSM 7210 / GS-15</strain>
    </source>
</reference>
<name>Q39YZ8_GEOMG</name>
<protein>
    <submittedName>
        <fullName evidence="2">Uncharacterized protein</fullName>
    </submittedName>
</protein>
<feature type="compositionally biased region" description="Basic and acidic residues" evidence="1">
    <location>
        <begin position="246"/>
        <end position="255"/>
    </location>
</feature>
<gene>
    <name evidence="2" type="ordered locus">Gmet_0281</name>
</gene>
<reference evidence="2 3" key="1">
    <citation type="submission" date="2005-10" db="EMBL/GenBank/DDBJ databases">
        <title>Complete sequence of Geobacter metallireducens GS-15.</title>
        <authorList>
            <consortium name="US DOE Joint Genome Institute"/>
            <person name="Copeland A."/>
            <person name="Lucas S."/>
            <person name="Lapidus A."/>
            <person name="Barry K."/>
            <person name="Detter J.C."/>
            <person name="Glavina T."/>
            <person name="Hammon N."/>
            <person name="Israni S."/>
            <person name="Pitluck S."/>
            <person name="Di Bartolo G."/>
            <person name="Chain P."/>
            <person name="Schmutz J."/>
            <person name="Larimer F."/>
            <person name="Land M."/>
            <person name="Kyrpides N."/>
            <person name="Ivanova N."/>
            <person name="Richardson P."/>
        </authorList>
    </citation>
    <scope>NUCLEOTIDE SEQUENCE [LARGE SCALE GENOMIC DNA]</scope>
    <source>
        <strain evidence="3">ATCC 53774 / DSM 7210 / GS-15</strain>
    </source>
</reference>
<keyword evidence="3" id="KW-1185">Reference proteome</keyword>
<dbReference type="Proteomes" id="UP000007073">
    <property type="component" value="Chromosome"/>
</dbReference>
<evidence type="ECO:0000256" key="1">
    <source>
        <dbReference type="SAM" id="MobiDB-lite"/>
    </source>
</evidence>